<evidence type="ECO:0000256" key="4">
    <source>
        <dbReference type="ARBA" id="ARBA00022807"/>
    </source>
</evidence>
<keyword evidence="4" id="KW-0788">Thiol protease</keyword>
<dbReference type="SUPFAM" id="SSF54001">
    <property type="entry name" value="Cysteine proteinases"/>
    <property type="match status" value="1"/>
</dbReference>
<dbReference type="AlphaFoldDB" id="A0A926KLE0"/>
<reference evidence="6" key="1">
    <citation type="submission" date="2020-09" db="EMBL/GenBank/DDBJ databases">
        <title>Draft Genome Sequence of Paenibacillus sp. WST5.</title>
        <authorList>
            <person name="Bao Z."/>
        </authorList>
    </citation>
    <scope>NUCLEOTIDE SEQUENCE</scope>
    <source>
        <strain evidence="6">WST5</strain>
    </source>
</reference>
<dbReference type="EMBL" id="JACVVD010000002">
    <property type="protein sequence ID" value="MBD0379939.1"/>
    <property type="molecule type" value="Genomic_DNA"/>
</dbReference>
<evidence type="ECO:0000256" key="3">
    <source>
        <dbReference type="ARBA" id="ARBA00022801"/>
    </source>
</evidence>
<dbReference type="Proteomes" id="UP000650466">
    <property type="component" value="Unassembled WGS sequence"/>
</dbReference>
<organism evidence="6 7">
    <name type="scientific">Paenibacillus sedimenti</name>
    <dbReference type="NCBI Taxonomy" id="2770274"/>
    <lineage>
        <taxon>Bacteria</taxon>
        <taxon>Bacillati</taxon>
        <taxon>Bacillota</taxon>
        <taxon>Bacilli</taxon>
        <taxon>Bacillales</taxon>
        <taxon>Paenibacillaceae</taxon>
        <taxon>Paenibacillus</taxon>
    </lineage>
</organism>
<dbReference type="Pfam" id="PF00877">
    <property type="entry name" value="NLPC_P60"/>
    <property type="match status" value="1"/>
</dbReference>
<name>A0A926KLE0_9BACL</name>
<proteinExistence type="inferred from homology"/>
<dbReference type="InterPro" id="IPR000064">
    <property type="entry name" value="NLP_P60_dom"/>
</dbReference>
<protein>
    <submittedName>
        <fullName evidence="6">C40 family peptidase</fullName>
    </submittedName>
</protein>
<sequence length="151" mass="17073">MEESQLEFDKQTENAIAWARNHMDSNDYRLRCLAFVEDAYERSNGIEMWGGSDANESAELYEVHANMGFPPKGAFVFYSCSGLVEGELKNWGHVGLSLGNGDAIHAWDKVRIDNYLEIESLAPAQGWTQPKFIGWAPVERILAGAHKKHWE</sequence>
<keyword evidence="2" id="KW-0645">Protease</keyword>
<accession>A0A926KLE0</accession>
<evidence type="ECO:0000256" key="1">
    <source>
        <dbReference type="ARBA" id="ARBA00007074"/>
    </source>
</evidence>
<dbReference type="GO" id="GO:0008234">
    <property type="term" value="F:cysteine-type peptidase activity"/>
    <property type="evidence" value="ECO:0007669"/>
    <property type="project" value="UniProtKB-KW"/>
</dbReference>
<comment type="similarity">
    <text evidence="1">Belongs to the peptidase C40 family.</text>
</comment>
<comment type="caution">
    <text evidence="6">The sequence shown here is derived from an EMBL/GenBank/DDBJ whole genome shotgun (WGS) entry which is preliminary data.</text>
</comment>
<dbReference type="Gene3D" id="3.90.1720.10">
    <property type="entry name" value="endopeptidase domain like (from Nostoc punctiforme)"/>
    <property type="match status" value="1"/>
</dbReference>
<feature type="domain" description="NlpC/P60" evidence="5">
    <location>
        <begin position="32"/>
        <end position="115"/>
    </location>
</feature>
<keyword evidence="3" id="KW-0378">Hydrolase</keyword>
<evidence type="ECO:0000313" key="7">
    <source>
        <dbReference type="Proteomes" id="UP000650466"/>
    </source>
</evidence>
<evidence type="ECO:0000256" key="2">
    <source>
        <dbReference type="ARBA" id="ARBA00022670"/>
    </source>
</evidence>
<keyword evidence="7" id="KW-1185">Reference proteome</keyword>
<dbReference type="InterPro" id="IPR038765">
    <property type="entry name" value="Papain-like_cys_pep_sf"/>
</dbReference>
<gene>
    <name evidence="6" type="ORF">ICC18_07430</name>
</gene>
<evidence type="ECO:0000259" key="5">
    <source>
        <dbReference type="Pfam" id="PF00877"/>
    </source>
</evidence>
<dbReference type="GO" id="GO:0006508">
    <property type="term" value="P:proteolysis"/>
    <property type="evidence" value="ECO:0007669"/>
    <property type="project" value="UniProtKB-KW"/>
</dbReference>
<evidence type="ECO:0000313" key="6">
    <source>
        <dbReference type="EMBL" id="MBD0379939.1"/>
    </source>
</evidence>